<protein>
    <recommendedName>
        <fullName evidence="3">Amidohydrolase family protein</fullName>
    </recommendedName>
</protein>
<dbReference type="RefSeq" id="WP_176574542.1">
    <property type="nucleotide sequence ID" value="NZ_CP056041.1"/>
</dbReference>
<reference evidence="1 2" key="1">
    <citation type="submission" date="2020-06" db="EMBL/GenBank/DDBJ databases">
        <title>Genome mining for natural products.</title>
        <authorList>
            <person name="Zhang B."/>
            <person name="Shi J."/>
            <person name="Ge H."/>
        </authorList>
    </citation>
    <scope>NUCLEOTIDE SEQUENCE [LARGE SCALE GENOMIC DNA]</scope>
    <source>
        <strain evidence="1 2">NA02069</strain>
    </source>
</reference>
<name>A0A7H8T0W1_STRCX</name>
<keyword evidence="2" id="KW-1185">Reference proteome</keyword>
<sequence>MGFGDTTGVLRAGLSADCIVLHHNLFDIDPGQIHQTQMDFTYFQGD</sequence>
<evidence type="ECO:0000313" key="1">
    <source>
        <dbReference type="EMBL" id="QKZ17146.1"/>
    </source>
</evidence>
<evidence type="ECO:0000313" key="2">
    <source>
        <dbReference type="Proteomes" id="UP000509418"/>
    </source>
</evidence>
<proteinExistence type="predicted"/>
<dbReference type="Proteomes" id="UP000509418">
    <property type="component" value="Chromosome"/>
</dbReference>
<accession>A0A7H8T0W1</accession>
<dbReference type="AlphaFoldDB" id="A0A7H8T0W1"/>
<organism evidence="1 2">
    <name type="scientific">Streptomyces chartreusis</name>
    <dbReference type="NCBI Taxonomy" id="1969"/>
    <lineage>
        <taxon>Bacteria</taxon>
        <taxon>Bacillati</taxon>
        <taxon>Actinomycetota</taxon>
        <taxon>Actinomycetes</taxon>
        <taxon>Kitasatosporales</taxon>
        <taxon>Streptomycetaceae</taxon>
        <taxon>Streptomyces</taxon>
    </lineage>
</organism>
<dbReference type="EMBL" id="CP056041">
    <property type="protein sequence ID" value="QKZ17146.1"/>
    <property type="molecule type" value="Genomic_DNA"/>
</dbReference>
<gene>
    <name evidence="1" type="ORF">HUT05_07060</name>
</gene>
<evidence type="ECO:0008006" key="3">
    <source>
        <dbReference type="Google" id="ProtNLM"/>
    </source>
</evidence>